<feature type="signal peptide" evidence="3">
    <location>
        <begin position="1"/>
        <end position="27"/>
    </location>
</feature>
<feature type="compositionally biased region" description="Polar residues" evidence="2">
    <location>
        <begin position="47"/>
        <end position="69"/>
    </location>
</feature>
<dbReference type="GO" id="GO:0015159">
    <property type="term" value="F:polysaccharide transmembrane transporter activity"/>
    <property type="evidence" value="ECO:0007669"/>
    <property type="project" value="InterPro"/>
</dbReference>
<evidence type="ECO:0000256" key="1">
    <source>
        <dbReference type="ARBA" id="ARBA00022729"/>
    </source>
</evidence>
<feature type="region of interest" description="Disordered" evidence="2">
    <location>
        <begin position="27"/>
        <end position="73"/>
    </location>
</feature>
<evidence type="ECO:0000313" key="7">
    <source>
        <dbReference type="Proteomes" id="UP000199344"/>
    </source>
</evidence>
<feature type="domain" description="Polysaccharide export protein N-terminal" evidence="4">
    <location>
        <begin position="68"/>
        <end position="142"/>
    </location>
</feature>
<organism evidence="6 7">
    <name type="scientific">Paracoccus isoporae</name>
    <dbReference type="NCBI Taxonomy" id="591205"/>
    <lineage>
        <taxon>Bacteria</taxon>
        <taxon>Pseudomonadati</taxon>
        <taxon>Pseudomonadota</taxon>
        <taxon>Alphaproteobacteria</taxon>
        <taxon>Rhodobacterales</taxon>
        <taxon>Paracoccaceae</taxon>
        <taxon>Paracoccus</taxon>
    </lineage>
</organism>
<keyword evidence="7" id="KW-1185">Reference proteome</keyword>
<dbReference type="Pfam" id="PF02563">
    <property type="entry name" value="Poly_export"/>
    <property type="match status" value="1"/>
</dbReference>
<evidence type="ECO:0000259" key="5">
    <source>
        <dbReference type="Pfam" id="PF25994"/>
    </source>
</evidence>
<dbReference type="OrthoDB" id="197007at2"/>
<evidence type="ECO:0000259" key="4">
    <source>
        <dbReference type="Pfam" id="PF02563"/>
    </source>
</evidence>
<feature type="chain" id="PRO_5011523173" evidence="3">
    <location>
        <begin position="28"/>
        <end position="444"/>
    </location>
</feature>
<gene>
    <name evidence="6" type="ORF">SAMN05421538_102386</name>
</gene>
<sequence>MNFNATRRFVRLIGMALALLLSPAAPGAAQPVAGQPEPVRPDPTLPDASQTDTAQTHSSQTDPSQSDSAPTIALQPGDTVALSVMSRDDLSRDYLVAADGTISVHVIGRITAAGLSAAGLESLIETRLAEAFGQPLSVTTEVVSYRPVIVSGAVAAPGRIDFLPDMDAAAAIALAGGVGGGVASDDTAAQMRIEAEATRYATLRVQLADRLMRQARLRAERDGTGMAAVPEQVAELIGPDAAALLAVQTDLRDLRATEQAQRTREAGAKQDLAAEEAGAYGDRQALIRRQLDATLEELDRQQKLSERGLALSERQLALRVSADRYRADELEAVALAAEARQRVADAQNGLNAAQMARRAAIAEELASLASEILQIRSEMRRARQFLAKFGWETVRDLSEPGPRYLIRRRDAAGVTQIPSTSDSLLRPGDHLQVMIGENAGERPE</sequence>
<evidence type="ECO:0000256" key="2">
    <source>
        <dbReference type="SAM" id="MobiDB-lite"/>
    </source>
</evidence>
<proteinExistence type="predicted"/>
<dbReference type="EMBL" id="FNAH01000002">
    <property type="protein sequence ID" value="SDD76718.1"/>
    <property type="molecule type" value="Genomic_DNA"/>
</dbReference>
<reference evidence="6 7" key="1">
    <citation type="submission" date="2016-10" db="EMBL/GenBank/DDBJ databases">
        <authorList>
            <person name="de Groot N.N."/>
        </authorList>
    </citation>
    <scope>NUCLEOTIDE SEQUENCE [LARGE SCALE GENOMIC DNA]</scope>
    <source>
        <strain evidence="6 7">DSM 22220</strain>
    </source>
</reference>
<dbReference type="InterPro" id="IPR049712">
    <property type="entry name" value="Poly_export"/>
</dbReference>
<dbReference type="Pfam" id="PF25994">
    <property type="entry name" value="HH_AprE"/>
    <property type="match status" value="1"/>
</dbReference>
<dbReference type="InterPro" id="IPR003715">
    <property type="entry name" value="Poly_export_N"/>
</dbReference>
<dbReference type="Gene3D" id="3.30.1950.10">
    <property type="entry name" value="wza like domain"/>
    <property type="match status" value="1"/>
</dbReference>
<dbReference type="PANTHER" id="PTHR33619:SF3">
    <property type="entry name" value="POLYSACCHARIDE EXPORT PROTEIN GFCE-RELATED"/>
    <property type="match status" value="1"/>
</dbReference>
<dbReference type="STRING" id="591205.SAMN05421538_102386"/>
<dbReference type="InterPro" id="IPR058781">
    <property type="entry name" value="HH_AprE-like"/>
</dbReference>
<dbReference type="Proteomes" id="UP000199344">
    <property type="component" value="Unassembled WGS sequence"/>
</dbReference>
<protein>
    <submittedName>
        <fullName evidence="6">Protein involved in polysaccharide export, contains SLBB domain of the beta-grasp fold</fullName>
    </submittedName>
</protein>
<accession>A0A1G6XEU6</accession>
<feature type="domain" description="AprE-like long alpha-helical hairpin" evidence="5">
    <location>
        <begin position="198"/>
        <end position="384"/>
    </location>
</feature>
<feature type="compositionally biased region" description="Low complexity" evidence="2">
    <location>
        <begin position="27"/>
        <end position="37"/>
    </location>
</feature>
<dbReference type="PANTHER" id="PTHR33619">
    <property type="entry name" value="POLYSACCHARIDE EXPORT PROTEIN GFCE-RELATED"/>
    <property type="match status" value="1"/>
</dbReference>
<dbReference type="Gene3D" id="3.10.560.10">
    <property type="entry name" value="Outer membrane lipoprotein wza domain like"/>
    <property type="match status" value="1"/>
</dbReference>
<dbReference type="AlphaFoldDB" id="A0A1G6XEU6"/>
<keyword evidence="1 3" id="KW-0732">Signal</keyword>
<evidence type="ECO:0000256" key="3">
    <source>
        <dbReference type="SAM" id="SignalP"/>
    </source>
</evidence>
<evidence type="ECO:0000313" key="6">
    <source>
        <dbReference type="EMBL" id="SDD76718.1"/>
    </source>
</evidence>
<name>A0A1G6XEU6_9RHOB</name>